<dbReference type="EMBL" id="SZWF01000031">
    <property type="protein sequence ID" value="KAA9393044.1"/>
    <property type="molecule type" value="Genomic_DNA"/>
</dbReference>
<dbReference type="PROSITE" id="PS51257">
    <property type="entry name" value="PROKAR_LIPOPROTEIN"/>
    <property type="match status" value="1"/>
</dbReference>
<organism evidence="2 3">
    <name type="scientific">Kocuria coralli</name>
    <dbReference type="NCBI Taxonomy" id="1461025"/>
    <lineage>
        <taxon>Bacteria</taxon>
        <taxon>Bacillati</taxon>
        <taxon>Actinomycetota</taxon>
        <taxon>Actinomycetes</taxon>
        <taxon>Micrococcales</taxon>
        <taxon>Micrococcaceae</taxon>
        <taxon>Kocuria</taxon>
    </lineage>
</organism>
<dbReference type="OrthoDB" id="4793529at2"/>
<sequence length="160" mass="17733">MNQIVRRQGKVSVVVGWVLIAMGVLALACFMILAIAMRESMFLIFLFAPVLLFAGGWLNLWMGRRARLEIQPDRFIWCGFLGAAKSLPWQAVRQIHVPPPGSRRRLAALAQLHDGAVVEIDALWESPTSPGNLLAEPHLGTAQRALIEGHQAYLARHGIH</sequence>
<dbReference type="AlphaFoldDB" id="A0A5J5KTW8"/>
<proteinExistence type="predicted"/>
<name>A0A5J5KTW8_9MICC</name>
<dbReference type="Proteomes" id="UP000325957">
    <property type="component" value="Unassembled WGS sequence"/>
</dbReference>
<keyword evidence="1" id="KW-0472">Membrane</keyword>
<keyword evidence="1" id="KW-1133">Transmembrane helix</keyword>
<comment type="caution">
    <text evidence="2">The sequence shown here is derived from an EMBL/GenBank/DDBJ whole genome shotgun (WGS) entry which is preliminary data.</text>
</comment>
<feature type="transmembrane region" description="Helical" evidence="1">
    <location>
        <begin position="12"/>
        <end position="36"/>
    </location>
</feature>
<evidence type="ECO:0000313" key="2">
    <source>
        <dbReference type="EMBL" id="KAA9393044.1"/>
    </source>
</evidence>
<accession>A0A5J5KTW8</accession>
<keyword evidence="1" id="KW-0812">Transmembrane</keyword>
<protein>
    <recommendedName>
        <fullName evidence="4">PH domain-containing protein</fullName>
    </recommendedName>
</protein>
<gene>
    <name evidence="2" type="ORF">FCK90_14350</name>
</gene>
<feature type="transmembrane region" description="Helical" evidence="1">
    <location>
        <begin position="42"/>
        <end position="61"/>
    </location>
</feature>
<evidence type="ECO:0008006" key="4">
    <source>
        <dbReference type="Google" id="ProtNLM"/>
    </source>
</evidence>
<evidence type="ECO:0000256" key="1">
    <source>
        <dbReference type="SAM" id="Phobius"/>
    </source>
</evidence>
<reference evidence="2 3" key="1">
    <citation type="submission" date="2019-05" db="EMBL/GenBank/DDBJ databases">
        <title>Kocuria coralli sp. nov., a novel actinobacterium isolated from coral reef seawater.</title>
        <authorList>
            <person name="Li J."/>
        </authorList>
    </citation>
    <scope>NUCLEOTIDE SEQUENCE [LARGE SCALE GENOMIC DNA]</scope>
    <source>
        <strain evidence="2 3">SCSIO 13007</strain>
    </source>
</reference>
<keyword evidence="3" id="KW-1185">Reference proteome</keyword>
<evidence type="ECO:0000313" key="3">
    <source>
        <dbReference type="Proteomes" id="UP000325957"/>
    </source>
</evidence>